<sequence>MNTLKHFNSLSLLAVMALFLFSSCDGFVYDEEGDCSVTYDLKFRYDMNLKWADAFANEVKSVSLYAFDEDGVLVWKNSEAGGRLAMADYSMNLPLQAGHYRLLAWCGLENGKERESFNVPEAIVGTTRLEDLACRLDADVTAEGMHSGRYLDFLYHGLMEVDLPENPDGGHYTYTMPLVKNTNHIRIILQQLSGENLKTDDFSFRIEDSNGLMASDNSLADDAGVVYTPWAVTSGTAGVGKDDAVAEGRSVVYVNGVIADFSVGRMMADHDRRMTLTVTNKEGGIVARVPVIDYALLSKEYYEQAYGHKMGAQEFLDREDEYVMTFFLDADRKWISTSILIHSWRIVLDNVDLGN</sequence>
<protein>
    <submittedName>
        <fullName evidence="1">Uncharacterized protein</fullName>
    </submittedName>
</protein>
<organism evidence="1 2">
    <name type="scientific">Palleniella muris</name>
    <dbReference type="NCBI Taxonomy" id="3038145"/>
    <lineage>
        <taxon>Bacteria</taxon>
        <taxon>Pseudomonadati</taxon>
        <taxon>Bacteroidota</taxon>
        <taxon>Bacteroidia</taxon>
        <taxon>Bacteroidales</taxon>
        <taxon>Prevotellaceae</taxon>
        <taxon>Palleniella</taxon>
    </lineage>
</organism>
<proteinExistence type="predicted"/>
<dbReference type="Proteomes" id="UP000308886">
    <property type="component" value="Unassembled WGS sequence"/>
</dbReference>
<evidence type="ECO:0000313" key="2">
    <source>
        <dbReference type="Proteomes" id="UP000308886"/>
    </source>
</evidence>
<reference evidence="1" key="1">
    <citation type="submission" date="2019-04" db="EMBL/GenBank/DDBJ databases">
        <title>Microbes associate with the intestines of laboratory mice.</title>
        <authorList>
            <person name="Navarre W."/>
            <person name="Wong E."/>
            <person name="Huang K."/>
            <person name="Tropini C."/>
            <person name="Ng K."/>
            <person name="Yu B."/>
        </authorList>
    </citation>
    <scope>NUCLEOTIDE SEQUENCE</scope>
    <source>
        <strain evidence="1">NM73_A23</strain>
    </source>
</reference>
<name>A0AC61QQK2_9BACT</name>
<accession>A0AC61QQK2</accession>
<evidence type="ECO:0000313" key="1">
    <source>
        <dbReference type="EMBL" id="TGX82508.1"/>
    </source>
</evidence>
<comment type="caution">
    <text evidence="1">The sequence shown here is derived from an EMBL/GenBank/DDBJ whole genome shotgun (WGS) entry which is preliminary data.</text>
</comment>
<gene>
    <name evidence="1" type="ORF">E5358_07000</name>
</gene>
<dbReference type="EMBL" id="SRZC01000009">
    <property type="protein sequence ID" value="TGX82508.1"/>
    <property type="molecule type" value="Genomic_DNA"/>
</dbReference>
<keyword evidence="2" id="KW-1185">Reference proteome</keyword>